<accession>A0A915KG86</accession>
<sequence>MDTLVSSFPQWLIGGNAFNPYILDLVLKWWQCWVVVLKAVANSEFVQWRNREVEEFDDPVVSVEGGIGKDVRLQERCCRVVEISQGSWES</sequence>
<keyword evidence="1" id="KW-1185">Reference proteome</keyword>
<organism evidence="1 2">
    <name type="scientific">Romanomermis culicivorax</name>
    <name type="common">Nematode worm</name>
    <dbReference type="NCBI Taxonomy" id="13658"/>
    <lineage>
        <taxon>Eukaryota</taxon>
        <taxon>Metazoa</taxon>
        <taxon>Ecdysozoa</taxon>
        <taxon>Nematoda</taxon>
        <taxon>Enoplea</taxon>
        <taxon>Dorylaimia</taxon>
        <taxon>Mermithida</taxon>
        <taxon>Mermithoidea</taxon>
        <taxon>Mermithidae</taxon>
        <taxon>Romanomermis</taxon>
    </lineage>
</organism>
<dbReference type="WBParaSite" id="nRc.2.0.1.t37833-RA">
    <property type="protein sequence ID" value="nRc.2.0.1.t37833-RA"/>
    <property type="gene ID" value="nRc.2.0.1.g37833"/>
</dbReference>
<name>A0A915KG86_ROMCU</name>
<evidence type="ECO:0000313" key="1">
    <source>
        <dbReference type="Proteomes" id="UP000887565"/>
    </source>
</evidence>
<reference evidence="2" key="1">
    <citation type="submission" date="2022-11" db="UniProtKB">
        <authorList>
            <consortium name="WormBaseParasite"/>
        </authorList>
    </citation>
    <scope>IDENTIFICATION</scope>
</reference>
<dbReference type="Proteomes" id="UP000887565">
    <property type="component" value="Unplaced"/>
</dbReference>
<proteinExistence type="predicted"/>
<protein>
    <submittedName>
        <fullName evidence="2">Uncharacterized protein</fullName>
    </submittedName>
</protein>
<dbReference type="AlphaFoldDB" id="A0A915KG86"/>
<evidence type="ECO:0000313" key="2">
    <source>
        <dbReference type="WBParaSite" id="nRc.2.0.1.t37833-RA"/>
    </source>
</evidence>